<proteinExistence type="predicted"/>
<feature type="compositionally biased region" description="Basic residues" evidence="1">
    <location>
        <begin position="116"/>
        <end position="126"/>
    </location>
</feature>
<feature type="compositionally biased region" description="Acidic residues" evidence="1">
    <location>
        <begin position="284"/>
        <end position="294"/>
    </location>
</feature>
<gene>
    <name evidence="2" type="ORF">AALO_G00226160</name>
</gene>
<comment type="caution">
    <text evidence="2">The sequence shown here is derived from an EMBL/GenBank/DDBJ whole genome shotgun (WGS) entry which is preliminary data.</text>
</comment>
<feature type="compositionally biased region" description="Polar residues" evidence="1">
    <location>
        <begin position="129"/>
        <end position="146"/>
    </location>
</feature>
<dbReference type="PANTHER" id="PTHR35354:SF1">
    <property type="entry name" value="RGD1561648"/>
    <property type="match status" value="1"/>
</dbReference>
<dbReference type="PANTHER" id="PTHR35354">
    <property type="entry name" value="RGD1561648"/>
    <property type="match status" value="1"/>
</dbReference>
<feature type="region of interest" description="Disordered" evidence="1">
    <location>
        <begin position="116"/>
        <end position="264"/>
    </location>
</feature>
<reference evidence="2 3" key="1">
    <citation type="submission" date="2020-10" db="EMBL/GenBank/DDBJ databases">
        <title>Chromosome-scale genome assembly of the Allis shad, Alosa alosa.</title>
        <authorList>
            <person name="Margot Z."/>
            <person name="Christophe K."/>
            <person name="Cabau C."/>
            <person name="Louis A."/>
            <person name="Berthelot C."/>
            <person name="Parey E."/>
            <person name="Roest Crollius H."/>
            <person name="Montfort J."/>
            <person name="Robinson-Rechavi M."/>
            <person name="Bucao C."/>
            <person name="Bouchez O."/>
            <person name="Gislard M."/>
            <person name="Lluch J."/>
            <person name="Milhes M."/>
            <person name="Lampietro C."/>
            <person name="Lopez Roques C."/>
            <person name="Donnadieu C."/>
            <person name="Braasch I."/>
            <person name="Desvignes T."/>
            <person name="Postlethwait J."/>
            <person name="Bobe J."/>
            <person name="Guiguen Y."/>
        </authorList>
    </citation>
    <scope>NUCLEOTIDE SEQUENCE [LARGE SCALE GENOMIC DNA]</scope>
    <source>
        <strain evidence="2">M-15738</strain>
        <tissue evidence="2">Blood</tissue>
    </source>
</reference>
<dbReference type="EMBL" id="JADWDJ010000017">
    <property type="protein sequence ID" value="KAG5267820.1"/>
    <property type="molecule type" value="Genomic_DNA"/>
</dbReference>
<protein>
    <submittedName>
        <fullName evidence="2">Uncharacterized protein</fullName>
    </submittedName>
</protein>
<evidence type="ECO:0000313" key="2">
    <source>
        <dbReference type="EMBL" id="KAG5267820.1"/>
    </source>
</evidence>
<keyword evidence="3" id="KW-1185">Reference proteome</keyword>
<evidence type="ECO:0000313" key="3">
    <source>
        <dbReference type="Proteomes" id="UP000823561"/>
    </source>
</evidence>
<organism evidence="2 3">
    <name type="scientific">Alosa alosa</name>
    <name type="common">allis shad</name>
    <dbReference type="NCBI Taxonomy" id="278164"/>
    <lineage>
        <taxon>Eukaryota</taxon>
        <taxon>Metazoa</taxon>
        <taxon>Chordata</taxon>
        <taxon>Craniata</taxon>
        <taxon>Vertebrata</taxon>
        <taxon>Euteleostomi</taxon>
        <taxon>Actinopterygii</taxon>
        <taxon>Neopterygii</taxon>
        <taxon>Teleostei</taxon>
        <taxon>Clupei</taxon>
        <taxon>Clupeiformes</taxon>
        <taxon>Clupeoidei</taxon>
        <taxon>Clupeidae</taxon>
        <taxon>Alosa</taxon>
    </lineage>
</organism>
<dbReference type="Pfam" id="PF15087">
    <property type="entry name" value="DUF4551"/>
    <property type="match status" value="1"/>
</dbReference>
<sequence>MPLDMAKADGLLCRSNVKLDSFLKRNTERDVYERIRAYEPCVVVSESINKVFMHVVLSDDSIYLTEYPPRTVQQAVCFRDITDVELVNDFPDFLSGRERERSQHIRVVFTTTKHAGKKGLRLRGRRATNPESARAPSQKQQWTLSPSMEGIGGVLLSTLSAPPETTDWRDSSSRHGEQDINDDRSHSLRKLRSASCPNPNTLGLPLLSRPSSTDPHSIPSRSATSSCTSSPLPPPHFSSQGRSRGWRGPAGVPPDRALAPPGRRASLLGRLLKSSLMMVKREREEEEEEEEGGAEGEREAELHLYAVSLTSRIYLHLQSSWNSYIIRSTLMLDPLYKRRCSMSSSSLQKYNKIGWERTAHLFHQLSGEILKENLSLESLYVLLQELNTAAHRSVTIKKLFWRSSDLCPFLVKTLAHFLHETDPGVTTTDRLLLCTLIVQTLSLMFREMEVEPARLSMLTANQGALTARLLLALMCEPDPQASDSAEMEHSTNKRTEMQILQAEYLAVAAALLFEIIVLCQEASRTPSMEHFLTVGWVLKTLKPQPSTVHFVGYQTHQVVLALSSSQATLSPSQAVLLYQRCRVLVACLQYSRILSEFIRSEFREEFRYYVKASGFVEKLPPHYPISLPAQRLLSQLHSLVLRQP</sequence>
<name>A0AAV6FZ24_9TELE</name>
<feature type="compositionally biased region" description="Basic and acidic residues" evidence="1">
    <location>
        <begin position="166"/>
        <end position="186"/>
    </location>
</feature>
<dbReference type="InterPro" id="IPR027878">
    <property type="entry name" value="DUF4551"/>
</dbReference>
<dbReference type="AlphaFoldDB" id="A0AAV6FZ24"/>
<feature type="compositionally biased region" description="Low complexity" evidence="1">
    <location>
        <begin position="217"/>
        <end position="230"/>
    </location>
</feature>
<dbReference type="Proteomes" id="UP000823561">
    <property type="component" value="Chromosome 17"/>
</dbReference>
<accession>A0AAV6FZ24</accession>
<feature type="region of interest" description="Disordered" evidence="1">
    <location>
        <begin position="278"/>
        <end position="297"/>
    </location>
</feature>
<evidence type="ECO:0000256" key="1">
    <source>
        <dbReference type="SAM" id="MobiDB-lite"/>
    </source>
</evidence>